<dbReference type="GeneID" id="14541452"/>
<sequence length="242" mass="28629">MKWKRKKCNLINPHSSSMSLKYTLRQNQRGIIFDFPSVNIESTVENISQLPNFKSKLRALYKRFYKLRKFECTPTLFKVGDNPYLTPDINSEDYVSLVKRHFKHVDYNLKRKKFLGLSPLSEDQLEQRLFATLTFVFNHTVAAANPHAEEPVATIEDEKRASFDTIESQVISTLLRMDYDSPWQVKYDYKLQWLDQLDQLQNDNKPKKKNKKKNDNEVLPYLTYNQYMKTVMRLNESLGLCL</sequence>
<dbReference type="RefSeq" id="XP_003870623.1">
    <property type="nucleotide sequence ID" value="XM_003870574.1"/>
</dbReference>
<dbReference type="HOGENOM" id="CLU_109474_0_0_1"/>
<dbReference type="Proteomes" id="UP000005018">
    <property type="component" value="Chromosome 6"/>
</dbReference>
<accession>H8X8L9</accession>
<dbReference type="EMBL" id="HE681724">
    <property type="protein sequence ID" value="CCG24494.1"/>
    <property type="molecule type" value="Genomic_DNA"/>
</dbReference>
<keyword evidence="2" id="KW-1185">Reference proteome</keyword>
<gene>
    <name evidence="1" type="ORF">CORT_0F02700</name>
</gene>
<dbReference type="eggNOG" id="ENOG502RPID">
    <property type="taxonomic scope" value="Eukaryota"/>
</dbReference>
<protein>
    <submittedName>
        <fullName evidence="1">Uncharacterized protein</fullName>
    </submittedName>
</protein>
<reference evidence="1 2" key="1">
    <citation type="journal article" date="2012" name="PLoS ONE">
        <title>Sequence and analysis of the genome of the pathogenic yeast Candida orthopsilosis.</title>
        <authorList>
            <person name="Riccombeni A."/>
            <person name="Vidanes G."/>
            <person name="Proux-Wera E."/>
            <person name="Wolfe K.H."/>
            <person name="Butler G."/>
        </authorList>
    </citation>
    <scope>NUCLEOTIDE SEQUENCE [LARGE SCALE GENOMIC DNA]</scope>
    <source>
        <strain evidence="1 2">Co 90-125</strain>
    </source>
</reference>
<dbReference type="OrthoDB" id="3991133at2759"/>
<organism evidence="1 2">
    <name type="scientific">Candida orthopsilosis (strain 90-125)</name>
    <name type="common">Yeast</name>
    <dbReference type="NCBI Taxonomy" id="1136231"/>
    <lineage>
        <taxon>Eukaryota</taxon>
        <taxon>Fungi</taxon>
        <taxon>Dikarya</taxon>
        <taxon>Ascomycota</taxon>
        <taxon>Saccharomycotina</taxon>
        <taxon>Pichiomycetes</taxon>
        <taxon>Debaryomycetaceae</taxon>
        <taxon>Candida/Lodderomyces clade</taxon>
        <taxon>Candida</taxon>
    </lineage>
</organism>
<evidence type="ECO:0000313" key="1">
    <source>
        <dbReference type="EMBL" id="CCG24494.1"/>
    </source>
</evidence>
<name>H8X8L9_CANO9</name>
<proteinExistence type="predicted"/>
<evidence type="ECO:0000313" key="2">
    <source>
        <dbReference type="Proteomes" id="UP000005018"/>
    </source>
</evidence>
<dbReference type="KEGG" id="cot:CORT_0F02700"/>
<dbReference type="AlphaFoldDB" id="H8X8L9"/>